<evidence type="ECO:0008006" key="4">
    <source>
        <dbReference type="Google" id="ProtNLM"/>
    </source>
</evidence>
<evidence type="ECO:0000256" key="1">
    <source>
        <dbReference type="SAM" id="Coils"/>
    </source>
</evidence>
<keyword evidence="3" id="KW-1185">Reference proteome</keyword>
<feature type="coiled-coil region" evidence="1">
    <location>
        <begin position="364"/>
        <end position="391"/>
    </location>
</feature>
<name>A0A0V1L5Z2_9BILA</name>
<keyword evidence="1" id="KW-0175">Coiled coil</keyword>
<dbReference type="AlphaFoldDB" id="A0A0V1L5Z2"/>
<dbReference type="InterPro" id="IPR043502">
    <property type="entry name" value="DNA/RNA_pol_sf"/>
</dbReference>
<dbReference type="Proteomes" id="UP000054721">
    <property type="component" value="Unassembled WGS sequence"/>
</dbReference>
<dbReference type="PANTHER" id="PTHR47331:SF1">
    <property type="entry name" value="GAG-LIKE PROTEIN"/>
    <property type="match status" value="1"/>
</dbReference>
<sequence length="631" mass="73062">MPSEVNRKWEELIESNTSISSNLESFLEFVRKQIDIEEKVIFTKEIRSTGVEKCSTTIIHGNRSEGMTSKNTTSALQVSTRERTRCQLCHKFHEISACTQFLAIDVDECWRIAKRLGLCLNCLKKGHRRIDCIASRKTATGQATIHDLLNKKDTEGKKTDEKTEENITRVFENNDRSSSYSNGNLQIAQADSGAQRSFVKKVIVESLGLNGPKEHITISTLNQPREHHKLMQESKMIISVSSMLCVSHICDKVHPNPPMEEYEHLKGLKLADQFSREEVEIDLLIRVDYYYDISGQIKTDNSENDIRLGHLWKEHPSESNTPFTLSKVLGTRSTGNRNSKRIRSERHVVKLQWKAPEVRIPNNYEQAERSLQRLEKSLSSNNERAKEYDEVIKNYMERGWIEEAENKDGIPGKTWYLLHHAVYRDDKTITRCRILKYHGTSLNDFLESGPPSTSITDNGRFELDEIRHLLRYHIGRRPDPNPHFRHLHMEQSKKSRIFRFNRVTFGLNCSPFLAMSVLHHHADLKQAECGKAAENIRKNMYVDDIVLSCEKEEAIRKIEELRKLMEMGGFDLTKWTSNVPTITNNISSKKVEEHKQVKTFLSYNISPEMNEKKEYTKREVLSATSRIYEPL</sequence>
<accession>A0A0V1L5Z2</accession>
<evidence type="ECO:0000313" key="2">
    <source>
        <dbReference type="EMBL" id="KRZ54700.1"/>
    </source>
</evidence>
<gene>
    <name evidence="2" type="ORF">T02_15512</name>
</gene>
<comment type="caution">
    <text evidence="2">The sequence shown here is derived from an EMBL/GenBank/DDBJ whole genome shotgun (WGS) entry which is preliminary data.</text>
</comment>
<dbReference type="OrthoDB" id="5918988at2759"/>
<organism evidence="2 3">
    <name type="scientific">Trichinella nativa</name>
    <dbReference type="NCBI Taxonomy" id="6335"/>
    <lineage>
        <taxon>Eukaryota</taxon>
        <taxon>Metazoa</taxon>
        <taxon>Ecdysozoa</taxon>
        <taxon>Nematoda</taxon>
        <taxon>Enoplea</taxon>
        <taxon>Dorylaimia</taxon>
        <taxon>Trichinellida</taxon>
        <taxon>Trichinellidae</taxon>
        <taxon>Trichinella</taxon>
    </lineage>
</organism>
<protein>
    <recommendedName>
        <fullName evidence="4">Reverse transcriptase domain-containing protein</fullName>
    </recommendedName>
</protein>
<reference evidence="2 3" key="1">
    <citation type="submission" date="2015-05" db="EMBL/GenBank/DDBJ databases">
        <title>Evolution of Trichinella species and genotypes.</title>
        <authorList>
            <person name="Korhonen P.K."/>
            <person name="Edoardo P."/>
            <person name="Giuseppe L.R."/>
            <person name="Gasser R.B."/>
        </authorList>
    </citation>
    <scope>NUCLEOTIDE SEQUENCE [LARGE SCALE GENOMIC DNA]</scope>
    <source>
        <strain evidence="2">ISS10</strain>
    </source>
</reference>
<dbReference type="STRING" id="6335.A0A0V1L5Z2"/>
<dbReference type="SUPFAM" id="SSF56672">
    <property type="entry name" value="DNA/RNA polymerases"/>
    <property type="match status" value="1"/>
</dbReference>
<dbReference type="EMBL" id="JYDW01000132">
    <property type="protein sequence ID" value="KRZ54700.1"/>
    <property type="molecule type" value="Genomic_DNA"/>
</dbReference>
<evidence type="ECO:0000313" key="3">
    <source>
        <dbReference type="Proteomes" id="UP000054721"/>
    </source>
</evidence>
<dbReference type="PANTHER" id="PTHR47331">
    <property type="entry name" value="PHD-TYPE DOMAIN-CONTAINING PROTEIN"/>
    <property type="match status" value="1"/>
</dbReference>
<proteinExistence type="predicted"/>